<comment type="similarity">
    <text evidence="2 7">Belongs to the NDUFAF7 family.</text>
</comment>
<feature type="non-terminal residue" evidence="8">
    <location>
        <position position="492"/>
    </location>
</feature>
<comment type="caution">
    <text evidence="8">The sequence shown here is derived from an EMBL/GenBank/DDBJ whole genome shotgun (WGS) entry which is preliminary data.</text>
</comment>
<reference evidence="8" key="1">
    <citation type="submission" date="2020-11" db="EMBL/GenBank/DDBJ databases">
        <authorList>
            <consortium name="DOE Joint Genome Institute"/>
            <person name="Ahrendt S."/>
            <person name="Riley R."/>
            <person name="Andreopoulos W."/>
            <person name="Labutti K."/>
            <person name="Pangilinan J."/>
            <person name="Ruiz-Duenas F.J."/>
            <person name="Barrasa J.M."/>
            <person name="Sanchez-Garcia M."/>
            <person name="Camarero S."/>
            <person name="Miyauchi S."/>
            <person name="Serrano A."/>
            <person name="Linde D."/>
            <person name="Babiker R."/>
            <person name="Drula E."/>
            <person name="Ayuso-Fernandez I."/>
            <person name="Pacheco R."/>
            <person name="Padilla G."/>
            <person name="Ferreira P."/>
            <person name="Barriuso J."/>
            <person name="Kellner H."/>
            <person name="Castanera R."/>
            <person name="Alfaro M."/>
            <person name="Ramirez L."/>
            <person name="Pisabarro A.G."/>
            <person name="Kuo A."/>
            <person name="Tritt A."/>
            <person name="Lipzen A."/>
            <person name="He G."/>
            <person name="Yan M."/>
            <person name="Ng V."/>
            <person name="Cullen D."/>
            <person name="Martin F."/>
            <person name="Rosso M.-N."/>
            <person name="Henrissat B."/>
            <person name="Hibbett D."/>
            <person name="Martinez A.T."/>
            <person name="Grigoriev I.V."/>
        </authorList>
    </citation>
    <scope>NUCLEOTIDE SEQUENCE</scope>
    <source>
        <strain evidence="8">CBS 247.69</strain>
    </source>
</reference>
<dbReference type="SUPFAM" id="SSF53335">
    <property type="entry name" value="S-adenosyl-L-methionine-dependent methyltransferases"/>
    <property type="match status" value="1"/>
</dbReference>
<accession>A0A9P5YC32</accession>
<dbReference type="EC" id="2.1.1.320" evidence="7"/>
<dbReference type="PANTHER" id="PTHR12049">
    <property type="entry name" value="PROTEIN ARGININE METHYLTRANSFERASE NDUFAF7, MITOCHONDRIAL"/>
    <property type="match status" value="1"/>
</dbReference>
<keyword evidence="5 7" id="KW-0496">Mitochondrion</keyword>
<dbReference type="EMBL" id="MU150243">
    <property type="protein sequence ID" value="KAF9466032.1"/>
    <property type="molecule type" value="Genomic_DNA"/>
</dbReference>
<sequence>RDKWNYNAASFNEAPSEEQLEFQFVDANVLENHTSPPRSVKMLTRDFIEDSLYNPNYGYFPKQATIFNAQKSMINFTALRDSAEFQEEVGKKYAAYGADRHDGPGRQLWHTPTELFKPWYGRAVAQCLVAEYLLKYFPYEDFIIYEIGAGNGTLAMDILDYLRDEHPDVYDRTRYNIIEISGSLVKLQKQRLYKSHPCVKVVHKSIFHWKTREPAPCFFVAMEVIDNFAHDVVRYDLRTLESYQGVVTIDAQGDFDTIYTPITDPLISDYLDLRRRLNHPLPVANLLQRSDIARKCYVSLPFAPNLSAEEYIPTRLLSLLRTLRNHFPRHRLLLSDFSSLPDTIPGVNSPVVQTRFRNITVPCTKLLVRQGYFDIFFPTNFERLRDMYEYLISQPPGTPTQDTSLPMRSTPLMMNSTSLSIGADFFSSQQPTNRRNPLDGVFSASGLPVGERKSNVFTHTEFMETYAELNQTRLRNGENPMLDFYKNVKFLF</sequence>
<evidence type="ECO:0000256" key="4">
    <source>
        <dbReference type="ARBA" id="ARBA00022679"/>
    </source>
</evidence>
<feature type="non-terminal residue" evidence="8">
    <location>
        <position position="1"/>
    </location>
</feature>
<comment type="catalytic activity">
    <reaction evidence="6 7">
        <text>L-arginyl-[protein] + 2 S-adenosyl-L-methionine = N(omega),N(omega)'-dimethyl-L-arginyl-[protein] + 2 S-adenosyl-L-homocysteine + 2 H(+)</text>
        <dbReference type="Rhea" id="RHEA:48108"/>
        <dbReference type="Rhea" id="RHEA-COMP:10532"/>
        <dbReference type="Rhea" id="RHEA-COMP:11992"/>
        <dbReference type="ChEBI" id="CHEBI:15378"/>
        <dbReference type="ChEBI" id="CHEBI:29965"/>
        <dbReference type="ChEBI" id="CHEBI:57856"/>
        <dbReference type="ChEBI" id="CHEBI:59789"/>
        <dbReference type="ChEBI" id="CHEBI:88221"/>
        <dbReference type="EC" id="2.1.1.320"/>
    </reaction>
</comment>
<dbReference type="OrthoDB" id="17415at2759"/>
<evidence type="ECO:0000313" key="9">
    <source>
        <dbReference type="Proteomes" id="UP000807353"/>
    </source>
</evidence>
<dbReference type="GO" id="GO:0032259">
    <property type="term" value="P:methylation"/>
    <property type="evidence" value="ECO:0007669"/>
    <property type="project" value="UniProtKB-KW"/>
</dbReference>
<comment type="function">
    <text evidence="7">Arginine methyltransferase involved in the assembly or stability of mitochondrial NADH:ubiquinone oxidoreductase complex (complex I).</text>
</comment>
<evidence type="ECO:0000313" key="8">
    <source>
        <dbReference type="EMBL" id="KAF9466032.1"/>
    </source>
</evidence>
<keyword evidence="4 7" id="KW-0808">Transferase</keyword>
<evidence type="ECO:0000256" key="1">
    <source>
        <dbReference type="ARBA" id="ARBA00004173"/>
    </source>
</evidence>
<comment type="subcellular location">
    <subcellularLocation>
        <location evidence="1 7">Mitochondrion</location>
    </subcellularLocation>
</comment>
<keyword evidence="9" id="KW-1185">Reference proteome</keyword>
<dbReference type="Proteomes" id="UP000807353">
    <property type="component" value="Unassembled WGS sequence"/>
</dbReference>
<evidence type="ECO:0000256" key="3">
    <source>
        <dbReference type="ARBA" id="ARBA00022603"/>
    </source>
</evidence>
<dbReference type="Pfam" id="PF02636">
    <property type="entry name" value="Methyltransf_28"/>
    <property type="match status" value="1"/>
</dbReference>
<organism evidence="8 9">
    <name type="scientific">Collybia nuda</name>
    <dbReference type="NCBI Taxonomy" id="64659"/>
    <lineage>
        <taxon>Eukaryota</taxon>
        <taxon>Fungi</taxon>
        <taxon>Dikarya</taxon>
        <taxon>Basidiomycota</taxon>
        <taxon>Agaricomycotina</taxon>
        <taxon>Agaricomycetes</taxon>
        <taxon>Agaricomycetidae</taxon>
        <taxon>Agaricales</taxon>
        <taxon>Tricholomatineae</taxon>
        <taxon>Clitocybaceae</taxon>
        <taxon>Collybia</taxon>
    </lineage>
</organism>
<dbReference type="PANTHER" id="PTHR12049:SF5">
    <property type="entry name" value="PROTEIN ARGININE METHYLTRANSFERASE NDUFAF7 HOMOLOG, MITOCHONDRIAL"/>
    <property type="match status" value="1"/>
</dbReference>
<dbReference type="GO" id="GO:0035243">
    <property type="term" value="F:protein-arginine omega-N symmetric methyltransferase activity"/>
    <property type="evidence" value="ECO:0007669"/>
    <property type="project" value="UniProtKB-EC"/>
</dbReference>
<dbReference type="AlphaFoldDB" id="A0A9P5YC32"/>
<dbReference type="Gene3D" id="3.40.50.12710">
    <property type="match status" value="1"/>
</dbReference>
<proteinExistence type="inferred from homology"/>
<dbReference type="GO" id="GO:0005739">
    <property type="term" value="C:mitochondrion"/>
    <property type="evidence" value="ECO:0007669"/>
    <property type="project" value="UniProtKB-SubCell"/>
</dbReference>
<dbReference type="InterPro" id="IPR038375">
    <property type="entry name" value="NDUFAF7_sf"/>
</dbReference>
<evidence type="ECO:0000256" key="7">
    <source>
        <dbReference type="RuleBase" id="RU364114"/>
    </source>
</evidence>
<name>A0A9P5YC32_9AGAR</name>
<gene>
    <name evidence="8" type="ORF">BDZ94DRAFT_1145009</name>
</gene>
<protein>
    <recommendedName>
        <fullName evidence="7">Protein arginine methyltransferase NDUFAF7</fullName>
        <ecNumber evidence="7">2.1.1.320</ecNumber>
    </recommendedName>
</protein>
<dbReference type="InterPro" id="IPR029063">
    <property type="entry name" value="SAM-dependent_MTases_sf"/>
</dbReference>
<evidence type="ECO:0000256" key="2">
    <source>
        <dbReference type="ARBA" id="ARBA00005891"/>
    </source>
</evidence>
<evidence type="ECO:0000256" key="6">
    <source>
        <dbReference type="ARBA" id="ARBA00048612"/>
    </source>
</evidence>
<evidence type="ECO:0000256" key="5">
    <source>
        <dbReference type="ARBA" id="ARBA00023128"/>
    </source>
</evidence>
<dbReference type="InterPro" id="IPR003788">
    <property type="entry name" value="NDUFAF7"/>
</dbReference>
<keyword evidence="3 7" id="KW-0489">Methyltransferase</keyword>